<dbReference type="PANTHER" id="PTHR12277">
    <property type="entry name" value="ALPHA/BETA HYDROLASE DOMAIN-CONTAINING PROTEIN"/>
    <property type="match status" value="1"/>
</dbReference>
<dbReference type="EMBL" id="JABANP010000214">
    <property type="protein sequence ID" value="KAF4686627.1"/>
    <property type="molecule type" value="Genomic_DNA"/>
</dbReference>
<organism evidence="1 2">
    <name type="scientific">Perkinsus olseni</name>
    <name type="common">Perkinsus atlanticus</name>
    <dbReference type="NCBI Taxonomy" id="32597"/>
    <lineage>
        <taxon>Eukaryota</taxon>
        <taxon>Sar</taxon>
        <taxon>Alveolata</taxon>
        <taxon>Perkinsozoa</taxon>
        <taxon>Perkinsea</taxon>
        <taxon>Perkinsida</taxon>
        <taxon>Perkinsidae</taxon>
        <taxon>Perkinsus</taxon>
    </lineage>
</organism>
<dbReference type="Proteomes" id="UP000541610">
    <property type="component" value="Unassembled WGS sequence"/>
</dbReference>
<dbReference type="InterPro" id="IPR029058">
    <property type="entry name" value="AB_hydrolase_fold"/>
</dbReference>
<gene>
    <name evidence="1" type="primary">ABHD12</name>
    <name evidence="1" type="ORF">FOZ60_005005</name>
</gene>
<proteinExistence type="predicted"/>
<reference evidence="1 2" key="1">
    <citation type="submission" date="2020-04" db="EMBL/GenBank/DDBJ databases">
        <title>Perkinsus olseni comparative genomics.</title>
        <authorList>
            <person name="Bogema D.R."/>
        </authorList>
    </citation>
    <scope>NUCLEOTIDE SEQUENCE [LARGE SCALE GENOMIC DNA]</scope>
    <source>
        <strain evidence="1">00978-12</strain>
    </source>
</reference>
<dbReference type="PANTHER" id="PTHR12277:SF81">
    <property type="entry name" value="PROTEIN ABHD13"/>
    <property type="match status" value="1"/>
</dbReference>
<dbReference type="OrthoDB" id="10249433at2759"/>
<dbReference type="Gene3D" id="3.40.50.1820">
    <property type="entry name" value="alpha/beta hydrolase"/>
    <property type="match status" value="1"/>
</dbReference>
<dbReference type="AlphaFoldDB" id="A0A7J6NSW1"/>
<accession>A0A7J6NSW1</accession>
<dbReference type="SUPFAM" id="SSF53474">
    <property type="entry name" value="alpha/beta-Hydrolases"/>
    <property type="match status" value="1"/>
</dbReference>
<comment type="caution">
    <text evidence="1">The sequence shown here is derived from an EMBL/GenBank/DDBJ whole genome shotgun (WGS) entry which is preliminary data.</text>
</comment>
<name>A0A7J6NSW1_PEROL</name>
<evidence type="ECO:0000313" key="2">
    <source>
        <dbReference type="Proteomes" id="UP000541610"/>
    </source>
</evidence>
<protein>
    <submittedName>
        <fullName evidence="1">Monoacylglycerol lipase abhd12</fullName>
    </submittedName>
</protein>
<evidence type="ECO:0000313" key="1">
    <source>
        <dbReference type="EMBL" id="KAF4686627.1"/>
    </source>
</evidence>
<sequence length="310" mass="34417">MRSILPRPFIALTALLAALLSLILYDFNYIVVSLIHLDFAHVPSSISPLTDPAVTAGLQGAHNYRVQSGNESLGVWLIPASNATKPAERAVIYFHGQAGSRGQGHRIELYKMLANRLSMATRQEPPGRVGVLEDIRTIVDWTGKMLGNNTLPVYVYGHSLGGPQALYAARYMVKTGRRVSGCILESTFVEFPRTAAQHPMTLPLWFLPRGHPPAMKDPTRFDYYTGRQLRLLRLEAPGMPVINFHGLSDWQISPENARALKESVGGVDYTTVFIDGGGHSDLHTGDHQDRMVRALREWFPQTANRSSTVY</sequence>